<keyword evidence="3" id="KW-1185">Reference proteome</keyword>
<dbReference type="EnsemblPlants" id="KQK97232">
    <property type="protein sequence ID" value="KQK97232"/>
    <property type="gene ID" value="SETIT_011511mg"/>
</dbReference>
<dbReference type="Proteomes" id="UP000004995">
    <property type="component" value="Unassembled WGS sequence"/>
</dbReference>
<dbReference type="Gramene" id="KQK97232">
    <property type="protein sequence ID" value="KQK97232"/>
    <property type="gene ID" value="SETIT_011511mg"/>
</dbReference>
<name>K3YBB7_SETIT</name>
<proteinExistence type="predicted"/>
<keyword evidence="1" id="KW-0472">Membrane</keyword>
<sequence length="78" mass="8795">MMCRCPITCVYPIKRYMNTSHLFSKMVVFILLEKASTLEICTISTPPFCFASMIIILHTAAPSICLFISLSFLCSTCF</sequence>
<reference evidence="2" key="2">
    <citation type="submission" date="2018-08" db="UniProtKB">
        <authorList>
            <consortium name="EnsemblPlants"/>
        </authorList>
    </citation>
    <scope>IDENTIFICATION</scope>
    <source>
        <strain evidence="2">Yugu1</strain>
    </source>
</reference>
<evidence type="ECO:0000256" key="1">
    <source>
        <dbReference type="SAM" id="Phobius"/>
    </source>
</evidence>
<evidence type="ECO:0000313" key="2">
    <source>
        <dbReference type="EnsemblPlants" id="KQK97232"/>
    </source>
</evidence>
<protein>
    <submittedName>
        <fullName evidence="2">Uncharacterized protein</fullName>
    </submittedName>
</protein>
<organism evidence="2 3">
    <name type="scientific">Setaria italica</name>
    <name type="common">Foxtail millet</name>
    <name type="synonym">Panicum italicum</name>
    <dbReference type="NCBI Taxonomy" id="4555"/>
    <lineage>
        <taxon>Eukaryota</taxon>
        <taxon>Viridiplantae</taxon>
        <taxon>Streptophyta</taxon>
        <taxon>Embryophyta</taxon>
        <taxon>Tracheophyta</taxon>
        <taxon>Spermatophyta</taxon>
        <taxon>Magnoliopsida</taxon>
        <taxon>Liliopsida</taxon>
        <taxon>Poales</taxon>
        <taxon>Poaceae</taxon>
        <taxon>PACMAD clade</taxon>
        <taxon>Panicoideae</taxon>
        <taxon>Panicodae</taxon>
        <taxon>Paniceae</taxon>
        <taxon>Cenchrinae</taxon>
        <taxon>Setaria</taxon>
    </lineage>
</organism>
<evidence type="ECO:0000313" key="3">
    <source>
        <dbReference type="Proteomes" id="UP000004995"/>
    </source>
</evidence>
<keyword evidence="1" id="KW-0812">Transmembrane</keyword>
<feature type="transmembrane region" description="Helical" evidence="1">
    <location>
        <begin position="53"/>
        <end position="74"/>
    </location>
</feature>
<dbReference type="InParanoid" id="K3YBB7"/>
<accession>K3YBB7</accession>
<dbReference type="EMBL" id="AGNK02004335">
    <property type="status" value="NOT_ANNOTATED_CDS"/>
    <property type="molecule type" value="Genomic_DNA"/>
</dbReference>
<dbReference type="HOGENOM" id="CLU_2626658_0_0_1"/>
<reference evidence="3" key="1">
    <citation type="journal article" date="2012" name="Nat. Biotechnol.">
        <title>Reference genome sequence of the model plant Setaria.</title>
        <authorList>
            <person name="Bennetzen J.L."/>
            <person name="Schmutz J."/>
            <person name="Wang H."/>
            <person name="Percifield R."/>
            <person name="Hawkins J."/>
            <person name="Pontaroli A.C."/>
            <person name="Estep M."/>
            <person name="Feng L."/>
            <person name="Vaughn J.N."/>
            <person name="Grimwood J."/>
            <person name="Jenkins J."/>
            <person name="Barry K."/>
            <person name="Lindquist E."/>
            <person name="Hellsten U."/>
            <person name="Deshpande S."/>
            <person name="Wang X."/>
            <person name="Wu X."/>
            <person name="Mitros T."/>
            <person name="Triplett J."/>
            <person name="Yang X."/>
            <person name="Ye C.Y."/>
            <person name="Mauro-Herrera M."/>
            <person name="Wang L."/>
            <person name="Li P."/>
            <person name="Sharma M."/>
            <person name="Sharma R."/>
            <person name="Ronald P.C."/>
            <person name="Panaud O."/>
            <person name="Kellogg E.A."/>
            <person name="Brutnell T.P."/>
            <person name="Doust A.N."/>
            <person name="Tuskan G.A."/>
            <person name="Rokhsar D."/>
            <person name="Devos K.M."/>
        </authorList>
    </citation>
    <scope>NUCLEOTIDE SEQUENCE [LARGE SCALE GENOMIC DNA]</scope>
    <source>
        <strain evidence="3">cv. Yugu1</strain>
    </source>
</reference>
<keyword evidence="1" id="KW-1133">Transmembrane helix</keyword>
<dbReference type="AlphaFoldDB" id="K3YBB7"/>